<organism evidence="11 12">
    <name type="scientific">Thiohalobacter thiocyanaticus</name>
    <dbReference type="NCBI Taxonomy" id="585455"/>
    <lineage>
        <taxon>Bacteria</taxon>
        <taxon>Pseudomonadati</taxon>
        <taxon>Pseudomonadota</taxon>
        <taxon>Gammaproteobacteria</taxon>
        <taxon>Thiohalobacterales</taxon>
        <taxon>Thiohalobacteraceae</taxon>
        <taxon>Thiohalobacter</taxon>
    </lineage>
</organism>
<evidence type="ECO:0000256" key="9">
    <source>
        <dbReference type="RuleBase" id="RU362011"/>
    </source>
</evidence>
<feature type="domain" description="CBS" evidence="10">
    <location>
        <begin position="189"/>
        <end position="245"/>
    </location>
</feature>
<dbReference type="SUPFAM" id="SSF54631">
    <property type="entry name" value="CBS-domain pair"/>
    <property type="match status" value="1"/>
</dbReference>
<feature type="domain" description="CBS" evidence="10">
    <location>
        <begin position="125"/>
        <end position="187"/>
    </location>
</feature>
<dbReference type="Pfam" id="PF00571">
    <property type="entry name" value="CBS"/>
    <property type="match status" value="2"/>
</dbReference>
<proteinExistence type="inferred from homology"/>
<feature type="transmembrane region" description="Helical" evidence="9">
    <location>
        <begin position="299"/>
        <end position="326"/>
    </location>
</feature>
<keyword evidence="9" id="KW-1003">Cell membrane</keyword>
<dbReference type="GO" id="GO:0046872">
    <property type="term" value="F:metal ion binding"/>
    <property type="evidence" value="ECO:0007669"/>
    <property type="project" value="UniProtKB-KW"/>
</dbReference>
<evidence type="ECO:0000256" key="4">
    <source>
        <dbReference type="ARBA" id="ARBA00022692"/>
    </source>
</evidence>
<dbReference type="InterPro" id="IPR000644">
    <property type="entry name" value="CBS_dom"/>
</dbReference>
<dbReference type="SMART" id="SM00116">
    <property type="entry name" value="CBS"/>
    <property type="match status" value="1"/>
</dbReference>
<sequence>MPPEDASNETIRHFVQTAHAVDLAAWLAELPQDLAQEQILALAQPRQAETFSYLSLDVQAALARRLGRRELAEIVTRMEADDRVDLFNHLKPEEQQRLLRDLAQEEREDIRRLSTYAEETAGAIMTSDYATLATSMSAHEAIEVLRREAPEKETIYRSYVLDADRRLIGSVRLVELILAGTDTLIAEIMDPDPMAVTLDTDQEEVARLIARYDLTALPVIDEHGRLVGIITRDDAEDVMQRETTEDFQKIATVIPFSQSIREAGKSVLYKKRIFWLALLVFGNLFSGAGIAFFEETILAYVALVFFLPLLIDSGGNAGSQAATLMVRALATGDAALKDWRDLILRELTIATALGATMALIVSPIGLLRGGSDIALVVSLTMMLVVIVGSLVGMSLPFLLSRLRLDPATASAPLITTISDVVGVLIYFSLATSILGP</sequence>
<evidence type="ECO:0000313" key="11">
    <source>
        <dbReference type="EMBL" id="BAZ94390.1"/>
    </source>
</evidence>
<keyword evidence="5 9" id="KW-0460">Magnesium</keyword>
<dbReference type="EMBL" id="AP018052">
    <property type="protein sequence ID" value="BAZ94390.1"/>
    <property type="molecule type" value="Genomic_DNA"/>
</dbReference>
<feature type="transmembrane region" description="Helical" evidence="9">
    <location>
        <begin position="347"/>
        <end position="367"/>
    </location>
</feature>
<dbReference type="NCBIfam" id="TIGR00400">
    <property type="entry name" value="mgtE"/>
    <property type="match status" value="1"/>
</dbReference>
<evidence type="ECO:0000256" key="1">
    <source>
        <dbReference type="ARBA" id="ARBA00004141"/>
    </source>
</evidence>
<dbReference type="Pfam" id="PF01769">
    <property type="entry name" value="MgtE"/>
    <property type="match status" value="1"/>
</dbReference>
<dbReference type="PANTHER" id="PTHR43773:SF1">
    <property type="entry name" value="MAGNESIUM TRANSPORTER MGTE"/>
    <property type="match status" value="1"/>
</dbReference>
<evidence type="ECO:0000256" key="2">
    <source>
        <dbReference type="ARBA" id="ARBA00009749"/>
    </source>
</evidence>
<evidence type="ECO:0000259" key="10">
    <source>
        <dbReference type="PROSITE" id="PS51371"/>
    </source>
</evidence>
<dbReference type="SMART" id="SM00924">
    <property type="entry name" value="MgtE_N"/>
    <property type="match status" value="1"/>
</dbReference>
<dbReference type="PANTHER" id="PTHR43773">
    <property type="entry name" value="MAGNESIUM TRANSPORTER MGTE"/>
    <property type="match status" value="1"/>
</dbReference>
<dbReference type="InterPro" id="IPR006667">
    <property type="entry name" value="SLC41_membr_dom"/>
</dbReference>
<comment type="similarity">
    <text evidence="2 9">Belongs to the SLC41A transporter family.</text>
</comment>
<dbReference type="Proteomes" id="UP000218765">
    <property type="component" value="Chromosome"/>
</dbReference>
<dbReference type="InterPro" id="IPR006669">
    <property type="entry name" value="MgtE_transporter"/>
</dbReference>
<comment type="subunit">
    <text evidence="9">Homodimer.</text>
</comment>
<keyword evidence="7 9" id="KW-0472">Membrane</keyword>
<dbReference type="InterPro" id="IPR046342">
    <property type="entry name" value="CBS_dom_sf"/>
</dbReference>
<reference evidence="11 12" key="1">
    <citation type="submission" date="2017-05" db="EMBL/GenBank/DDBJ databases">
        <title>Thiocyanate degradation by Thiohalobacter thiocyanaticus FOKN1.</title>
        <authorList>
            <person name="Oshiki M."/>
            <person name="Fukushima T."/>
            <person name="Kawano S."/>
            <person name="Nakagawa J."/>
        </authorList>
    </citation>
    <scope>NUCLEOTIDE SEQUENCE [LARGE SCALE GENOMIC DNA]</scope>
    <source>
        <strain evidence="11 12">FOKN1</strain>
    </source>
</reference>
<name>A0A1Z4VRX8_9GAMM</name>
<keyword evidence="8" id="KW-0129">CBS domain</keyword>
<protein>
    <recommendedName>
        <fullName evidence="9">Magnesium transporter MgtE</fullName>
    </recommendedName>
</protein>
<feature type="transmembrane region" description="Helical" evidence="9">
    <location>
        <begin position="273"/>
        <end position="293"/>
    </location>
</feature>
<dbReference type="PROSITE" id="PS51371">
    <property type="entry name" value="CBS"/>
    <property type="match status" value="2"/>
</dbReference>
<evidence type="ECO:0000256" key="3">
    <source>
        <dbReference type="ARBA" id="ARBA00022448"/>
    </source>
</evidence>
<dbReference type="CDD" id="cd04606">
    <property type="entry name" value="CBS_pair_Mg_transporter"/>
    <property type="match status" value="1"/>
</dbReference>
<dbReference type="KEGG" id="ttc:FOKN1_2010"/>
<dbReference type="AlphaFoldDB" id="A0A1Z4VRX8"/>
<keyword evidence="3 9" id="KW-0813">Transport</keyword>
<dbReference type="SUPFAM" id="SSF158791">
    <property type="entry name" value="MgtE N-terminal domain-like"/>
    <property type="match status" value="1"/>
</dbReference>
<keyword evidence="6 9" id="KW-1133">Transmembrane helix</keyword>
<dbReference type="Gene3D" id="1.25.60.10">
    <property type="entry name" value="MgtE N-terminal domain-like"/>
    <property type="match status" value="1"/>
</dbReference>
<dbReference type="GO" id="GO:0015095">
    <property type="term" value="F:magnesium ion transmembrane transporter activity"/>
    <property type="evidence" value="ECO:0007669"/>
    <property type="project" value="UniProtKB-UniRule"/>
</dbReference>
<evidence type="ECO:0000256" key="6">
    <source>
        <dbReference type="ARBA" id="ARBA00022989"/>
    </source>
</evidence>
<keyword evidence="4 9" id="KW-0812">Transmembrane</keyword>
<comment type="function">
    <text evidence="9">Acts as a magnesium transporter.</text>
</comment>
<evidence type="ECO:0000256" key="5">
    <source>
        <dbReference type="ARBA" id="ARBA00022842"/>
    </source>
</evidence>
<keyword evidence="12" id="KW-1185">Reference proteome</keyword>
<dbReference type="GO" id="GO:0005886">
    <property type="term" value="C:plasma membrane"/>
    <property type="evidence" value="ECO:0007669"/>
    <property type="project" value="UniProtKB-SubCell"/>
</dbReference>
<dbReference type="InterPro" id="IPR036739">
    <property type="entry name" value="SLC41_membr_dom_sf"/>
</dbReference>
<gene>
    <name evidence="11" type="ORF">FOKN1_2010</name>
</gene>
<accession>A0A1Z4VRX8</accession>
<evidence type="ECO:0000313" key="12">
    <source>
        <dbReference type="Proteomes" id="UP000218765"/>
    </source>
</evidence>
<evidence type="ECO:0000256" key="7">
    <source>
        <dbReference type="ARBA" id="ARBA00023136"/>
    </source>
</evidence>
<evidence type="ECO:0000256" key="8">
    <source>
        <dbReference type="PROSITE-ProRule" id="PRU00703"/>
    </source>
</evidence>
<dbReference type="Gene3D" id="1.10.357.20">
    <property type="entry name" value="SLC41 divalent cation transporters, integral membrane domain"/>
    <property type="match status" value="1"/>
</dbReference>
<feature type="transmembrane region" description="Helical" evidence="9">
    <location>
        <begin position="373"/>
        <end position="399"/>
    </location>
</feature>
<dbReference type="InterPro" id="IPR038076">
    <property type="entry name" value="MgtE_N_sf"/>
</dbReference>
<keyword evidence="9" id="KW-0479">Metal-binding</keyword>
<comment type="subcellular location">
    <subcellularLocation>
        <location evidence="9">Cell membrane</location>
        <topology evidence="9">Multi-pass membrane protein</topology>
    </subcellularLocation>
    <subcellularLocation>
        <location evidence="1">Membrane</location>
        <topology evidence="1">Multi-pass membrane protein</topology>
    </subcellularLocation>
</comment>
<dbReference type="SUPFAM" id="SSF161093">
    <property type="entry name" value="MgtE membrane domain-like"/>
    <property type="match status" value="1"/>
</dbReference>
<dbReference type="InterPro" id="IPR006668">
    <property type="entry name" value="Mg_transptr_MgtE_intracell_dom"/>
</dbReference>
<dbReference type="Gene3D" id="3.10.580.10">
    <property type="entry name" value="CBS-domain"/>
    <property type="match status" value="1"/>
</dbReference>
<feature type="transmembrane region" description="Helical" evidence="9">
    <location>
        <begin position="411"/>
        <end position="434"/>
    </location>
</feature>
<dbReference type="Pfam" id="PF03448">
    <property type="entry name" value="MgtE_N"/>
    <property type="match status" value="1"/>
</dbReference>